<protein>
    <submittedName>
        <fullName evidence="1">Tetratricopeptide repeat protein</fullName>
    </submittedName>
</protein>
<proteinExistence type="predicted"/>
<dbReference type="EMBL" id="AACSBQ010000049">
    <property type="protein sequence ID" value="EAL8904370.1"/>
    <property type="molecule type" value="Genomic_DNA"/>
</dbReference>
<reference evidence="1" key="1">
    <citation type="submission" date="2018-08" db="EMBL/GenBank/DDBJ databases">
        <authorList>
            <consortium name="PulseNet: The National Subtyping Network for Foodborne Disease Surveillance"/>
            <person name="Tarr C.L."/>
            <person name="Trees E."/>
            <person name="Katz L.S."/>
            <person name="Carleton-Romer H.A."/>
            <person name="Stroika S."/>
            <person name="Kucerova Z."/>
            <person name="Roache K.F."/>
            <person name="Sabol A.L."/>
            <person name="Besser J."/>
            <person name="Gerner-Smidt P."/>
        </authorList>
    </citation>
    <scope>NUCLEOTIDE SEQUENCE</scope>
    <source>
        <strain evidence="1">PNUSAC005770</strain>
    </source>
</reference>
<dbReference type="Gene3D" id="3.40.50.11350">
    <property type="match status" value="1"/>
</dbReference>
<gene>
    <name evidence="1" type="ORF">D0B03_08640</name>
</gene>
<organism evidence="1">
    <name type="scientific">Campylobacter upsaliensis</name>
    <dbReference type="NCBI Taxonomy" id="28080"/>
    <lineage>
        <taxon>Bacteria</taxon>
        <taxon>Pseudomonadati</taxon>
        <taxon>Campylobacterota</taxon>
        <taxon>Epsilonproteobacteria</taxon>
        <taxon>Campylobacterales</taxon>
        <taxon>Campylobacteraceae</taxon>
        <taxon>Campylobacter</taxon>
    </lineage>
</organism>
<evidence type="ECO:0000313" key="1">
    <source>
        <dbReference type="EMBL" id="EAL8904370.1"/>
    </source>
</evidence>
<comment type="caution">
    <text evidence="1">The sequence shown here is derived from an EMBL/GenBank/DDBJ whole genome shotgun (WGS) entry which is preliminary data.</text>
</comment>
<sequence>MNRENLPIVVSCPGTSTGDRMLAMINAIYVARFFDLPFKFVWPVFDENHHFMKIGEGFRGDGDDTIIGISINASEKVFSKEFREKYEISGLDGESCFWGAFPCKSIQEYKDEFYNNPPYRYIQMGIGPLEWQIRDLDIKHYYKTMPLIFKEITFSQSINIMIAKAEEAATKLGDFVAFHIRGGDAIQGYAQDRCWHEMNIHHGVYYELVLAYMENHPDEKILLVGDNLSQLRLFAKSLDREVVLSNDLIGENYSNLELWFFDVVLMSKAKKIYSGHSAVARTACWISGIPVFHYNFGMTLEQQYFFLEKYKKQCEILNPFIKAHACFYRFVLSRNLHYPLEVRIAHLKEALSYDKENDKFHINIIHQYLKFNRIVEAEQYLSSVLKEREEKFFKVLFAEYWIGPAFKNLFEEFFAKTSFAFKNLTFMALKIAQYLKDEEKIKLFEIMSKQEYGENLISYQSHIVPLQGAIKLVKSHLAYKLGACMIRNSKSLLGCIKMPYLLVAIKWAHAEERKNFINITPLQDYIDYEEALKVKEFLSYKLGEALIKAYKNMWKGGLIKFVFKEAWEIRRDFMEKKANR</sequence>
<name>A0A5L4WEX9_CAMUP</name>
<accession>A0A5L4WEX9</accession>
<dbReference type="AlphaFoldDB" id="A0A5L4WEX9"/>